<keyword evidence="5" id="KW-0131">Cell cycle</keyword>
<dbReference type="AlphaFoldDB" id="A0A0B6Y7T4"/>
<gene>
    <name evidence="8" type="primary">ORF16626</name>
</gene>
<dbReference type="PANTHER" id="PTHR13372">
    <property type="entry name" value="GEMININ"/>
    <property type="match status" value="1"/>
</dbReference>
<accession>A0A0B6Y7T4</accession>
<feature type="region of interest" description="Disordered" evidence="7">
    <location>
        <begin position="213"/>
        <end position="272"/>
    </location>
</feature>
<feature type="compositionally biased region" description="Acidic residues" evidence="7">
    <location>
        <begin position="215"/>
        <end position="224"/>
    </location>
</feature>
<comment type="similarity">
    <text evidence="2">Belongs to the geminin family.</text>
</comment>
<organism evidence="8">
    <name type="scientific">Arion vulgaris</name>
    <dbReference type="NCBI Taxonomy" id="1028688"/>
    <lineage>
        <taxon>Eukaryota</taxon>
        <taxon>Metazoa</taxon>
        <taxon>Spiralia</taxon>
        <taxon>Lophotrochozoa</taxon>
        <taxon>Mollusca</taxon>
        <taxon>Gastropoda</taxon>
        <taxon>Heterobranchia</taxon>
        <taxon>Euthyneura</taxon>
        <taxon>Panpulmonata</taxon>
        <taxon>Eupulmonata</taxon>
        <taxon>Stylommatophora</taxon>
        <taxon>Helicina</taxon>
        <taxon>Arionoidea</taxon>
        <taxon>Arionidae</taxon>
        <taxon>Arion</taxon>
    </lineage>
</organism>
<feature type="region of interest" description="Disordered" evidence="7">
    <location>
        <begin position="1"/>
        <end position="81"/>
    </location>
</feature>
<dbReference type="EMBL" id="HACG01005532">
    <property type="protein sequence ID" value="CEK52397.1"/>
    <property type="molecule type" value="Transcribed_RNA"/>
</dbReference>
<dbReference type="GO" id="GO:0045786">
    <property type="term" value="P:negative regulation of cell cycle"/>
    <property type="evidence" value="ECO:0007669"/>
    <property type="project" value="TreeGrafter"/>
</dbReference>
<evidence type="ECO:0000256" key="1">
    <source>
        <dbReference type="ARBA" id="ARBA00004123"/>
    </source>
</evidence>
<proteinExistence type="inferred from homology"/>
<evidence type="ECO:0000256" key="5">
    <source>
        <dbReference type="ARBA" id="ARBA00023306"/>
    </source>
</evidence>
<dbReference type="Pfam" id="PF07412">
    <property type="entry name" value="Geminin"/>
    <property type="match status" value="1"/>
</dbReference>
<reference evidence="8" key="1">
    <citation type="submission" date="2014-12" db="EMBL/GenBank/DDBJ databases">
        <title>Insight into the proteome of Arion vulgaris.</title>
        <authorList>
            <person name="Aradska J."/>
            <person name="Bulat T."/>
            <person name="Smidak R."/>
            <person name="Sarate P."/>
            <person name="Gangsoo J."/>
            <person name="Sialana F."/>
            <person name="Bilban M."/>
            <person name="Lubec G."/>
        </authorList>
    </citation>
    <scope>NUCLEOTIDE SEQUENCE</scope>
    <source>
        <tissue evidence="8">Skin</tissue>
    </source>
</reference>
<feature type="coiled-coil region" evidence="6">
    <location>
        <begin position="173"/>
        <end position="210"/>
    </location>
</feature>
<evidence type="ECO:0000256" key="3">
    <source>
        <dbReference type="ARBA" id="ARBA00023054"/>
    </source>
</evidence>
<dbReference type="GO" id="GO:0005634">
    <property type="term" value="C:nucleus"/>
    <property type="evidence" value="ECO:0007669"/>
    <property type="project" value="UniProtKB-SubCell"/>
</dbReference>
<feature type="compositionally biased region" description="Basic residues" evidence="7">
    <location>
        <begin position="262"/>
        <end position="272"/>
    </location>
</feature>
<evidence type="ECO:0000256" key="7">
    <source>
        <dbReference type="SAM" id="MobiDB-lite"/>
    </source>
</evidence>
<name>A0A0B6Y7T4_9EUPU</name>
<sequence>RKFKMESLADHDIIVASTPKRHPSPTDRHERKTLQTLQLSATGKRLNGGKDCTVQQKGSSEGKQKASHHEEPSGLKSTHSSSQIVRVFEDSFISDHISITHCSRLTQTDDSLLDDLLQEKLQYASDTDDSGRESGYIDQEAYDLMVKEEVSETYWKDLAEERRRALKEILTENKALHSKLEALTVMNRKLQEENIQLKDIAEKAEAMKELLEGVFSDDEDTEVHEEEKCSLISESEPTQTEVDVTGTGLSTDVDDKQCPKNKQIKKERHLST</sequence>
<dbReference type="Gene3D" id="1.20.5.1180">
    <property type="entry name" value="Geminin coiled-coil domain"/>
    <property type="match status" value="1"/>
</dbReference>
<evidence type="ECO:0000256" key="4">
    <source>
        <dbReference type="ARBA" id="ARBA00023242"/>
    </source>
</evidence>
<feature type="non-terminal residue" evidence="8">
    <location>
        <position position="1"/>
    </location>
</feature>
<feature type="compositionally biased region" description="Basic and acidic residues" evidence="7">
    <location>
        <begin position="60"/>
        <end position="73"/>
    </location>
</feature>
<keyword evidence="3 6" id="KW-0175">Coiled coil</keyword>
<feature type="compositionally biased region" description="Basic and acidic residues" evidence="7">
    <location>
        <begin position="24"/>
        <end position="33"/>
    </location>
</feature>
<dbReference type="PANTHER" id="PTHR13372:SF5">
    <property type="entry name" value="GEMININ"/>
    <property type="match status" value="1"/>
</dbReference>
<keyword evidence="4" id="KW-0539">Nucleus</keyword>
<evidence type="ECO:0000313" key="8">
    <source>
        <dbReference type="EMBL" id="CEK52397.1"/>
    </source>
</evidence>
<dbReference type="SUPFAM" id="SSF111469">
    <property type="entry name" value="Geminin coiled-coil domain"/>
    <property type="match status" value="1"/>
</dbReference>
<dbReference type="InterPro" id="IPR022786">
    <property type="entry name" value="Geminin/Multicilin"/>
</dbReference>
<evidence type="ECO:0000256" key="2">
    <source>
        <dbReference type="ARBA" id="ARBA00007979"/>
    </source>
</evidence>
<evidence type="ECO:0000256" key="6">
    <source>
        <dbReference type="SAM" id="Coils"/>
    </source>
</evidence>
<feature type="compositionally biased region" description="Polar residues" evidence="7">
    <location>
        <begin position="232"/>
        <end position="250"/>
    </location>
</feature>
<protein>
    <submittedName>
        <fullName evidence="8">Uncharacterized protein</fullName>
    </submittedName>
</protein>
<feature type="compositionally biased region" description="Basic and acidic residues" evidence="7">
    <location>
        <begin position="1"/>
        <end position="13"/>
    </location>
</feature>
<dbReference type="GO" id="GO:0008156">
    <property type="term" value="P:negative regulation of DNA replication"/>
    <property type="evidence" value="ECO:0007669"/>
    <property type="project" value="TreeGrafter"/>
</dbReference>
<comment type="subcellular location">
    <subcellularLocation>
        <location evidence="1">Nucleus</location>
    </subcellularLocation>
</comment>